<evidence type="ECO:0000313" key="3">
    <source>
        <dbReference type="Proteomes" id="UP000701801"/>
    </source>
</evidence>
<feature type="compositionally biased region" description="Basic residues" evidence="1">
    <location>
        <begin position="156"/>
        <end position="170"/>
    </location>
</feature>
<gene>
    <name evidence="2" type="ORF">HYALB_00002426</name>
</gene>
<feature type="region of interest" description="Disordered" evidence="1">
    <location>
        <begin position="369"/>
        <end position="389"/>
    </location>
</feature>
<evidence type="ECO:0000313" key="2">
    <source>
        <dbReference type="EMBL" id="CAG8979303.1"/>
    </source>
</evidence>
<dbReference type="EMBL" id="CAJVRM010000307">
    <property type="protein sequence ID" value="CAG8979303.1"/>
    <property type="molecule type" value="Genomic_DNA"/>
</dbReference>
<comment type="caution">
    <text evidence="2">The sequence shown here is derived from an EMBL/GenBank/DDBJ whole genome shotgun (WGS) entry which is preliminary data.</text>
</comment>
<feature type="region of interest" description="Disordered" evidence="1">
    <location>
        <begin position="1"/>
        <end position="24"/>
    </location>
</feature>
<protein>
    <submittedName>
        <fullName evidence="2">Uncharacterized protein</fullName>
    </submittedName>
</protein>
<feature type="compositionally biased region" description="Acidic residues" evidence="1">
    <location>
        <begin position="175"/>
        <end position="185"/>
    </location>
</feature>
<sequence length="442" mass="50308">MDEFSSSNTTQHQKSPSPSLTSPTLHPKADIEFYTKPFLWNTSNFTKGFNIDTNQFREIEEWVIDLLLLDGLYAKEIDSEVQWKLMQIGEALTAQFPCLTKVGIPEFWSVDARRALVKSTRKGMRIAGEKLGAQIERKKKTVRKDKGLSKVPKVQKAPKPRKINRLKRKTRAEDLDYNEDDDSEDREGRENDTPATKKKRVLARMEKAKEHAVTPVCEGFQVLRPYKQCSFVIKVLGAPEMVQKISLKDLIEPENLPRELEDIDPDFLSFGILISNLQQSWLVSSLGDRLCYRTLGEGTYPIIIASNTDLKNAAISLRTIGASKLNLEVVPAGIPTFPTPPLQNETHFPTQGPTQSTYHTSHASETTFPYYFSPENNGENESTTQNHPFQPEIPEFLAEIDFDIFETPFQDVPPTFPSSEYAQNSEFDVEKYLQGAIRWEEE</sequence>
<feature type="compositionally biased region" description="Polar residues" evidence="1">
    <location>
        <begin position="1"/>
        <end position="14"/>
    </location>
</feature>
<feature type="region of interest" description="Disordered" evidence="1">
    <location>
        <begin position="140"/>
        <end position="200"/>
    </location>
</feature>
<name>A0A9N9PYC3_9HELO</name>
<dbReference type="OrthoDB" id="10335595at2759"/>
<evidence type="ECO:0000256" key="1">
    <source>
        <dbReference type="SAM" id="MobiDB-lite"/>
    </source>
</evidence>
<organism evidence="2 3">
    <name type="scientific">Hymenoscyphus albidus</name>
    <dbReference type="NCBI Taxonomy" id="595503"/>
    <lineage>
        <taxon>Eukaryota</taxon>
        <taxon>Fungi</taxon>
        <taxon>Dikarya</taxon>
        <taxon>Ascomycota</taxon>
        <taxon>Pezizomycotina</taxon>
        <taxon>Leotiomycetes</taxon>
        <taxon>Helotiales</taxon>
        <taxon>Helotiaceae</taxon>
        <taxon>Hymenoscyphus</taxon>
    </lineage>
</organism>
<proteinExistence type="predicted"/>
<accession>A0A9N9PYC3</accession>
<feature type="compositionally biased region" description="Low complexity" evidence="1">
    <location>
        <begin position="15"/>
        <end position="24"/>
    </location>
</feature>
<dbReference type="Proteomes" id="UP000701801">
    <property type="component" value="Unassembled WGS sequence"/>
</dbReference>
<dbReference type="AlphaFoldDB" id="A0A9N9PYC3"/>
<keyword evidence="3" id="KW-1185">Reference proteome</keyword>
<feature type="compositionally biased region" description="Polar residues" evidence="1">
    <location>
        <begin position="374"/>
        <end position="388"/>
    </location>
</feature>
<reference evidence="2" key="1">
    <citation type="submission" date="2021-07" db="EMBL/GenBank/DDBJ databases">
        <authorList>
            <person name="Durling M."/>
        </authorList>
    </citation>
    <scope>NUCLEOTIDE SEQUENCE</scope>
</reference>